<dbReference type="InterPro" id="IPR007138">
    <property type="entry name" value="ABM_dom"/>
</dbReference>
<dbReference type="PANTHER" id="PTHR33336">
    <property type="entry name" value="QUINOL MONOOXYGENASE YGIN-RELATED"/>
    <property type="match status" value="1"/>
</dbReference>
<keyword evidence="2" id="KW-0503">Monooxygenase</keyword>
<dbReference type="RefSeq" id="WP_090123355.1">
    <property type="nucleotide sequence ID" value="NZ_CP045300.1"/>
</dbReference>
<accession>A0A1I7D2H9</accession>
<organism evidence="2 3">
    <name type="scientific">Kosakonia arachidis</name>
    <dbReference type="NCBI Taxonomy" id="551989"/>
    <lineage>
        <taxon>Bacteria</taxon>
        <taxon>Pseudomonadati</taxon>
        <taxon>Pseudomonadota</taxon>
        <taxon>Gammaproteobacteria</taxon>
        <taxon>Enterobacterales</taxon>
        <taxon>Enterobacteriaceae</taxon>
        <taxon>Kosakonia</taxon>
    </lineage>
</organism>
<dbReference type="GO" id="GO:0004497">
    <property type="term" value="F:monooxygenase activity"/>
    <property type="evidence" value="ECO:0007669"/>
    <property type="project" value="UniProtKB-KW"/>
</dbReference>
<dbReference type="PROSITE" id="PS51725">
    <property type="entry name" value="ABM"/>
    <property type="match status" value="1"/>
</dbReference>
<dbReference type="Pfam" id="PF03992">
    <property type="entry name" value="ABM"/>
    <property type="match status" value="1"/>
</dbReference>
<dbReference type="Proteomes" id="UP000199187">
    <property type="component" value="Unassembled WGS sequence"/>
</dbReference>
<dbReference type="AlphaFoldDB" id="A0A1I7D2H9"/>
<dbReference type="InterPro" id="IPR050744">
    <property type="entry name" value="AI-2_Isomerase_LsrG"/>
</dbReference>
<name>A0A1I7D2H9_9ENTR</name>
<sequence length="100" mass="11520">MLIVSGYIHIEPACLQQFMADIELLAQRVRKREGNLSYDIAVGDPLTGRLLISERWKDQEALTAHLAATHTRAFITRWQERMTGEVLKYDAFNERGLFDV</sequence>
<proteinExistence type="predicted"/>
<reference evidence="3" key="1">
    <citation type="submission" date="2016-10" db="EMBL/GenBank/DDBJ databases">
        <authorList>
            <person name="Varghese N."/>
            <person name="Submissions S."/>
        </authorList>
    </citation>
    <scope>NUCLEOTIDE SEQUENCE [LARGE SCALE GENOMIC DNA]</scope>
    <source>
        <strain evidence="3">Ah-143</strain>
    </source>
</reference>
<protein>
    <submittedName>
        <fullName evidence="2">Quinol monooxygenase YgiN</fullName>
    </submittedName>
</protein>
<gene>
    <name evidence="2" type="ORF">SAMN05192562_104325</name>
</gene>
<dbReference type="EMBL" id="FPAU01000004">
    <property type="protein sequence ID" value="SFU05831.1"/>
    <property type="molecule type" value="Genomic_DNA"/>
</dbReference>
<evidence type="ECO:0000313" key="3">
    <source>
        <dbReference type="Proteomes" id="UP000199187"/>
    </source>
</evidence>
<dbReference type="SUPFAM" id="SSF54909">
    <property type="entry name" value="Dimeric alpha+beta barrel"/>
    <property type="match status" value="1"/>
</dbReference>
<keyword evidence="2" id="KW-0560">Oxidoreductase</keyword>
<keyword evidence="3" id="KW-1185">Reference proteome</keyword>
<evidence type="ECO:0000313" key="2">
    <source>
        <dbReference type="EMBL" id="SFU05831.1"/>
    </source>
</evidence>
<evidence type="ECO:0000259" key="1">
    <source>
        <dbReference type="PROSITE" id="PS51725"/>
    </source>
</evidence>
<feature type="domain" description="ABM" evidence="1">
    <location>
        <begin position="2"/>
        <end position="92"/>
    </location>
</feature>
<dbReference type="OrthoDB" id="9812192at2"/>
<dbReference type="Gene3D" id="3.30.70.100">
    <property type="match status" value="1"/>
</dbReference>
<dbReference type="PANTHER" id="PTHR33336:SF15">
    <property type="entry name" value="ABM DOMAIN-CONTAINING PROTEIN"/>
    <property type="match status" value="1"/>
</dbReference>
<dbReference type="InterPro" id="IPR011008">
    <property type="entry name" value="Dimeric_a/b-barrel"/>
</dbReference>